<feature type="chain" id="PRO_5041899028" evidence="3">
    <location>
        <begin position="17"/>
        <end position="130"/>
    </location>
</feature>
<proteinExistence type="predicted"/>
<dbReference type="GO" id="GO:0004521">
    <property type="term" value="F:RNA endonuclease activity"/>
    <property type="evidence" value="ECO:0007669"/>
    <property type="project" value="InterPro"/>
</dbReference>
<evidence type="ECO:0000256" key="2">
    <source>
        <dbReference type="ARBA" id="ARBA00022801"/>
    </source>
</evidence>
<evidence type="ECO:0000256" key="3">
    <source>
        <dbReference type="SAM" id="SignalP"/>
    </source>
</evidence>
<dbReference type="Gene3D" id="3.10.450.30">
    <property type="entry name" value="Microbial ribonucleases"/>
    <property type="match status" value="1"/>
</dbReference>
<reference evidence="4" key="1">
    <citation type="submission" date="2023-03" db="EMBL/GenBank/DDBJ databases">
        <title>Mating type loci evolution in Malassezia.</title>
        <authorList>
            <person name="Coelho M.A."/>
        </authorList>
    </citation>
    <scope>NUCLEOTIDE SEQUENCE</scope>
    <source>
        <strain evidence="4">CBS 9557</strain>
    </source>
</reference>
<evidence type="ECO:0000256" key="1">
    <source>
        <dbReference type="ARBA" id="ARBA00022722"/>
    </source>
</evidence>
<keyword evidence="3" id="KW-0732">Signal</keyword>
<dbReference type="InterPro" id="IPR000026">
    <property type="entry name" value="N1-like"/>
</dbReference>
<keyword evidence="5" id="KW-1185">Reference proteome</keyword>
<keyword evidence="1" id="KW-0540">Nuclease</keyword>
<dbReference type="EMBL" id="CP119898">
    <property type="protein sequence ID" value="WFD28474.1"/>
    <property type="molecule type" value="Genomic_DNA"/>
</dbReference>
<sequence>MRFAALLLALAAVASAVPLSRRDEIASCGNGGDIDVTRILSQVQQAPRENRSSGYPHQFKNYEGLPMSSDCDGASMMLELPVFADGHPYNLQNGENPGAVRAIYSIDDNALCAIIAHDNYGSDFHLCPMQ</sequence>
<dbReference type="AlphaFoldDB" id="A0AAF0EMD8"/>
<dbReference type="InterPro" id="IPR016191">
    <property type="entry name" value="Ribonuclease/ribotoxin"/>
</dbReference>
<evidence type="ECO:0000313" key="5">
    <source>
        <dbReference type="Proteomes" id="UP001213623"/>
    </source>
</evidence>
<evidence type="ECO:0000313" key="4">
    <source>
        <dbReference type="EMBL" id="WFD28474.1"/>
    </source>
</evidence>
<accession>A0AAF0EMD8</accession>
<dbReference type="Proteomes" id="UP001213623">
    <property type="component" value="Chromosome 7"/>
</dbReference>
<protein>
    <submittedName>
        <fullName evidence="4">Uncharacterized protein</fullName>
    </submittedName>
</protein>
<dbReference type="SUPFAM" id="SSF53933">
    <property type="entry name" value="Microbial ribonucleases"/>
    <property type="match status" value="1"/>
</dbReference>
<keyword evidence="2" id="KW-0378">Hydrolase</keyword>
<dbReference type="GO" id="GO:0016787">
    <property type="term" value="F:hydrolase activity"/>
    <property type="evidence" value="ECO:0007669"/>
    <property type="project" value="UniProtKB-KW"/>
</dbReference>
<dbReference type="Pfam" id="PF00545">
    <property type="entry name" value="Ribonuclease"/>
    <property type="match status" value="1"/>
</dbReference>
<dbReference type="GO" id="GO:0003723">
    <property type="term" value="F:RNA binding"/>
    <property type="evidence" value="ECO:0007669"/>
    <property type="project" value="InterPro"/>
</dbReference>
<gene>
    <name evidence="4" type="ORF">MNAN1_003485</name>
</gene>
<feature type="signal peptide" evidence="3">
    <location>
        <begin position="1"/>
        <end position="16"/>
    </location>
</feature>
<name>A0AAF0EMD8_9BASI</name>
<organism evidence="4 5">
    <name type="scientific">Malassezia nana</name>
    <dbReference type="NCBI Taxonomy" id="180528"/>
    <lineage>
        <taxon>Eukaryota</taxon>
        <taxon>Fungi</taxon>
        <taxon>Dikarya</taxon>
        <taxon>Basidiomycota</taxon>
        <taxon>Ustilaginomycotina</taxon>
        <taxon>Malasseziomycetes</taxon>
        <taxon>Malasseziales</taxon>
        <taxon>Malasseziaceae</taxon>
        <taxon>Malassezia</taxon>
    </lineage>
</organism>